<evidence type="ECO:0000259" key="2">
    <source>
        <dbReference type="PROSITE" id="PS50110"/>
    </source>
</evidence>
<dbReference type="PROSITE" id="PS50110">
    <property type="entry name" value="RESPONSE_REGULATORY"/>
    <property type="match status" value="1"/>
</dbReference>
<feature type="domain" description="Response regulatory" evidence="2">
    <location>
        <begin position="3"/>
        <end position="116"/>
    </location>
</feature>
<dbReference type="GO" id="GO:0000156">
    <property type="term" value="F:phosphorelay response regulator activity"/>
    <property type="evidence" value="ECO:0007669"/>
    <property type="project" value="InterPro"/>
</dbReference>
<dbReference type="Gene3D" id="3.40.50.2300">
    <property type="match status" value="1"/>
</dbReference>
<dbReference type="Proteomes" id="UP001242342">
    <property type="component" value="Unassembled WGS sequence"/>
</dbReference>
<name>A0A2G1BSA5_9FLAO</name>
<gene>
    <name evidence="5" type="ORF">CSC81_10885</name>
    <name evidence="4" type="ORF">Q8W23_12650</name>
</gene>
<feature type="modified residue" description="4-aspartylphosphate" evidence="1">
    <location>
        <position position="55"/>
    </location>
</feature>
<dbReference type="PROSITE" id="PS50930">
    <property type="entry name" value="HTH_LYTTR"/>
    <property type="match status" value="1"/>
</dbReference>
<keyword evidence="1" id="KW-0597">Phosphoprotein</keyword>
<dbReference type="InterPro" id="IPR007492">
    <property type="entry name" value="LytTR_DNA-bd_dom"/>
</dbReference>
<reference evidence="5 6" key="1">
    <citation type="journal article" date="2016" name="Nat. Commun.">
        <title>Microbial interactions lead to rapid micro-scale successions on model marine particles.</title>
        <authorList>
            <person name="Datta M.S."/>
            <person name="Sliwerska E."/>
            <person name="Gore J."/>
            <person name="Polz M.F."/>
            <person name="Cordero O.X."/>
        </authorList>
    </citation>
    <scope>NUCLEOTIDE SEQUENCE [LARGE SCALE GENOMIC DNA]</scope>
    <source>
        <strain evidence="5 6">4G03</strain>
    </source>
</reference>
<reference evidence="5" key="2">
    <citation type="submission" date="2017-10" db="EMBL/GenBank/DDBJ databases">
        <authorList>
            <person name="Enke T.N."/>
            <person name="Cordero O.X."/>
        </authorList>
    </citation>
    <scope>NUCLEOTIDE SEQUENCE</scope>
    <source>
        <strain evidence="5">4G03</strain>
    </source>
</reference>
<dbReference type="PANTHER" id="PTHR37299:SF1">
    <property type="entry name" value="STAGE 0 SPORULATION PROTEIN A HOMOLOG"/>
    <property type="match status" value="1"/>
</dbReference>
<dbReference type="SMART" id="SM00850">
    <property type="entry name" value="LytTR"/>
    <property type="match status" value="1"/>
</dbReference>
<dbReference type="AlphaFoldDB" id="A0A2G1BSA5"/>
<dbReference type="Proteomes" id="UP000222163">
    <property type="component" value="Unassembled WGS sequence"/>
</dbReference>
<sequence>MIKAAIIEDEFNALNTLTKLLQYTQKDVEIVAKIDNVDEAIDFLSNNNLDLVFIDIELIGGNAFQILEALETINFKMIFTTAYDEFAIKAIKFDTVDYLLKPIDSDELNACIERFRADFEKEKKYTQALSKINEFDKKEAQKTLLIKTTEEQHFLHVDDIVRCQSDGSYTFFYTTDKKIMSARNLKYYENILSTHAFARVHQSHLINIKYLASVSANTVKLSSGEKIPLSSRKKTYLKQFLENFNTNTK</sequence>
<dbReference type="SUPFAM" id="SSF52172">
    <property type="entry name" value="CheY-like"/>
    <property type="match status" value="1"/>
</dbReference>
<dbReference type="InterPro" id="IPR011006">
    <property type="entry name" value="CheY-like_superfamily"/>
</dbReference>
<dbReference type="InterPro" id="IPR046947">
    <property type="entry name" value="LytR-like"/>
</dbReference>
<dbReference type="Gene3D" id="2.40.50.1020">
    <property type="entry name" value="LytTr DNA-binding domain"/>
    <property type="match status" value="1"/>
</dbReference>
<accession>A0A497ZGW4</accession>
<dbReference type="EMBL" id="PDUU01000009">
    <property type="protein sequence ID" value="PHN96917.1"/>
    <property type="molecule type" value="Genomic_DNA"/>
</dbReference>
<evidence type="ECO:0000313" key="7">
    <source>
        <dbReference type="Proteomes" id="UP001242342"/>
    </source>
</evidence>
<dbReference type="Pfam" id="PF00072">
    <property type="entry name" value="Response_reg"/>
    <property type="match status" value="1"/>
</dbReference>
<dbReference type="GO" id="GO:0003677">
    <property type="term" value="F:DNA binding"/>
    <property type="evidence" value="ECO:0007669"/>
    <property type="project" value="UniProtKB-KW"/>
</dbReference>
<reference evidence="4 7" key="3">
    <citation type="submission" date="2023-07" db="EMBL/GenBank/DDBJ databases">
        <title>Genome content predicts the carbon catabolic preferences of heterotrophic bacteria.</title>
        <authorList>
            <person name="Gralka M."/>
        </authorList>
    </citation>
    <scope>NUCLEOTIDE SEQUENCE [LARGE SCALE GENOMIC DNA]</scope>
    <source>
        <strain evidence="4 7">4G03</strain>
    </source>
</reference>
<dbReference type="InterPro" id="IPR001789">
    <property type="entry name" value="Sig_transdc_resp-reg_receiver"/>
</dbReference>
<dbReference type="SMART" id="SM00448">
    <property type="entry name" value="REC"/>
    <property type="match status" value="1"/>
</dbReference>
<feature type="domain" description="HTH LytTR-type" evidence="3">
    <location>
        <begin position="144"/>
        <end position="243"/>
    </location>
</feature>
<evidence type="ECO:0000313" key="6">
    <source>
        <dbReference type="Proteomes" id="UP000222163"/>
    </source>
</evidence>
<evidence type="ECO:0000313" key="5">
    <source>
        <dbReference type="EMBL" id="PHN96917.1"/>
    </source>
</evidence>
<accession>A0A2G1BSA5</accession>
<keyword evidence="7" id="KW-1185">Reference proteome</keyword>
<dbReference type="PANTHER" id="PTHR37299">
    <property type="entry name" value="TRANSCRIPTIONAL REGULATOR-RELATED"/>
    <property type="match status" value="1"/>
</dbReference>
<evidence type="ECO:0000256" key="1">
    <source>
        <dbReference type="PROSITE-ProRule" id="PRU00169"/>
    </source>
</evidence>
<proteinExistence type="predicted"/>
<organism evidence="5 6">
    <name type="scientific">Tenacibaculum discolor</name>
    <dbReference type="NCBI Taxonomy" id="361581"/>
    <lineage>
        <taxon>Bacteria</taxon>
        <taxon>Pseudomonadati</taxon>
        <taxon>Bacteroidota</taxon>
        <taxon>Flavobacteriia</taxon>
        <taxon>Flavobacteriales</taxon>
        <taxon>Flavobacteriaceae</taxon>
        <taxon>Tenacibaculum</taxon>
    </lineage>
</organism>
<comment type="caution">
    <text evidence="5">The sequence shown here is derived from an EMBL/GenBank/DDBJ whole genome shotgun (WGS) entry which is preliminary data.</text>
</comment>
<keyword evidence="5" id="KW-0238">DNA-binding</keyword>
<dbReference type="RefSeq" id="WP_099215781.1">
    <property type="nucleotide sequence ID" value="NZ_JAUYVU010000010.1"/>
</dbReference>
<dbReference type="EMBL" id="JAUYVU010000010">
    <property type="protein sequence ID" value="MDP2542323.1"/>
    <property type="molecule type" value="Genomic_DNA"/>
</dbReference>
<protein>
    <submittedName>
        <fullName evidence="5">DNA-binding response regulator</fullName>
    </submittedName>
    <submittedName>
        <fullName evidence="4">LytTR family DNA-binding domain-containing protein</fullName>
    </submittedName>
</protein>
<evidence type="ECO:0000313" key="4">
    <source>
        <dbReference type="EMBL" id="MDP2542323.1"/>
    </source>
</evidence>
<evidence type="ECO:0000259" key="3">
    <source>
        <dbReference type="PROSITE" id="PS50930"/>
    </source>
</evidence>
<dbReference type="Pfam" id="PF04397">
    <property type="entry name" value="LytTR"/>
    <property type="match status" value="1"/>
</dbReference>